<keyword evidence="3" id="KW-1185">Reference proteome</keyword>
<protein>
    <submittedName>
        <fullName evidence="2">Uncharacterized protein</fullName>
    </submittedName>
</protein>
<organism evidence="2 3">
    <name type="scientific">Solibacillus kalamii</name>
    <dbReference type="NCBI Taxonomy" id="1748298"/>
    <lineage>
        <taxon>Bacteria</taxon>
        <taxon>Bacillati</taxon>
        <taxon>Bacillota</taxon>
        <taxon>Bacilli</taxon>
        <taxon>Bacillales</taxon>
        <taxon>Caryophanaceae</taxon>
        <taxon>Solibacillus</taxon>
    </lineage>
</organism>
<evidence type="ECO:0000256" key="1">
    <source>
        <dbReference type="SAM" id="Phobius"/>
    </source>
</evidence>
<evidence type="ECO:0000313" key="3">
    <source>
        <dbReference type="Proteomes" id="UP000196594"/>
    </source>
</evidence>
<dbReference type="EMBL" id="NHNT01000008">
    <property type="protein sequence ID" value="OUZ38520.1"/>
    <property type="molecule type" value="Genomic_DNA"/>
</dbReference>
<name>A0ABX3ZG23_9BACL</name>
<keyword evidence="1" id="KW-0812">Transmembrane</keyword>
<gene>
    <name evidence="2" type="ORF">CBM15_12255</name>
</gene>
<reference evidence="2 3" key="1">
    <citation type="journal article" date="2017" name="Int. J. Syst. Evol. Microbiol.">
        <title>Solibacillus kalamii sp. nov., isolated from a high-efficiency particulate arrestance filter system used in the International Space Station.</title>
        <authorList>
            <person name="Checinska Sielaff A."/>
            <person name="Kumar R.M."/>
            <person name="Pal D."/>
            <person name="Mayilraj S."/>
            <person name="Venkateswaran K."/>
        </authorList>
    </citation>
    <scope>NUCLEOTIDE SEQUENCE [LARGE SCALE GENOMIC DNA]</scope>
    <source>
        <strain evidence="2 3">ISSFR-015</strain>
    </source>
</reference>
<feature type="transmembrane region" description="Helical" evidence="1">
    <location>
        <begin position="36"/>
        <end position="59"/>
    </location>
</feature>
<evidence type="ECO:0000313" key="2">
    <source>
        <dbReference type="EMBL" id="OUZ38520.1"/>
    </source>
</evidence>
<proteinExistence type="predicted"/>
<keyword evidence="1" id="KW-1133">Transmembrane helix</keyword>
<accession>A0ABX3ZG23</accession>
<sequence>MKPLGIGIGTLLIGLILCTFLSNIFSSGAPEIGSSYLGFIGFSFLYLASVMAVCTYSIIKNINK</sequence>
<comment type="caution">
    <text evidence="2">The sequence shown here is derived from an EMBL/GenBank/DDBJ whole genome shotgun (WGS) entry which is preliminary data.</text>
</comment>
<keyword evidence="1" id="KW-0472">Membrane</keyword>
<dbReference type="Proteomes" id="UP000196594">
    <property type="component" value="Unassembled WGS sequence"/>
</dbReference>